<accession>A0A396HRC5</accession>
<feature type="chain" id="PRO_5017470535" description="Transmembrane protein" evidence="1">
    <location>
        <begin position="21"/>
        <end position="54"/>
    </location>
</feature>
<comment type="caution">
    <text evidence="2">The sequence shown here is derived from an EMBL/GenBank/DDBJ whole genome shotgun (WGS) entry which is preliminary data.</text>
</comment>
<evidence type="ECO:0008006" key="3">
    <source>
        <dbReference type="Google" id="ProtNLM"/>
    </source>
</evidence>
<reference evidence="2" key="1">
    <citation type="journal article" date="2018" name="Nat. Plants">
        <title>Whole-genome landscape of Medicago truncatula symbiotic genes.</title>
        <authorList>
            <person name="Pecrix Y."/>
            <person name="Gamas P."/>
            <person name="Carrere S."/>
        </authorList>
    </citation>
    <scope>NUCLEOTIDE SEQUENCE</scope>
    <source>
        <tissue evidence="2">Leaves</tissue>
    </source>
</reference>
<gene>
    <name evidence="2" type="ORF">MtrunA17_Chr5g0423631</name>
</gene>
<dbReference type="AlphaFoldDB" id="A0A396HRC5"/>
<evidence type="ECO:0000256" key="1">
    <source>
        <dbReference type="SAM" id="SignalP"/>
    </source>
</evidence>
<organism evidence="2">
    <name type="scientific">Medicago truncatula</name>
    <name type="common">Barrel medic</name>
    <name type="synonym">Medicago tribuloides</name>
    <dbReference type="NCBI Taxonomy" id="3880"/>
    <lineage>
        <taxon>Eukaryota</taxon>
        <taxon>Viridiplantae</taxon>
        <taxon>Streptophyta</taxon>
        <taxon>Embryophyta</taxon>
        <taxon>Tracheophyta</taxon>
        <taxon>Spermatophyta</taxon>
        <taxon>Magnoliopsida</taxon>
        <taxon>eudicotyledons</taxon>
        <taxon>Gunneridae</taxon>
        <taxon>Pentapetalae</taxon>
        <taxon>rosids</taxon>
        <taxon>fabids</taxon>
        <taxon>Fabales</taxon>
        <taxon>Fabaceae</taxon>
        <taxon>Papilionoideae</taxon>
        <taxon>50 kb inversion clade</taxon>
        <taxon>NPAAA clade</taxon>
        <taxon>Hologalegina</taxon>
        <taxon>IRL clade</taxon>
        <taxon>Trifolieae</taxon>
        <taxon>Medicago</taxon>
    </lineage>
</organism>
<proteinExistence type="predicted"/>
<keyword evidence="1" id="KW-0732">Signal</keyword>
<dbReference type="Gramene" id="rna31201">
    <property type="protein sequence ID" value="RHN55916.1"/>
    <property type="gene ID" value="gene31201"/>
</dbReference>
<protein>
    <recommendedName>
        <fullName evidence="3">Transmembrane protein</fullName>
    </recommendedName>
</protein>
<sequence length="54" mass="6460">MSFVLKIFLVQMIFVKDVLYFQTCLSDDQRGEIEILREKKDMNLLPIFIIISYT</sequence>
<dbReference type="EMBL" id="PSQE01000005">
    <property type="protein sequence ID" value="RHN55916.1"/>
    <property type="molecule type" value="Genomic_DNA"/>
</dbReference>
<dbReference type="Proteomes" id="UP000265566">
    <property type="component" value="Chromosome 5"/>
</dbReference>
<feature type="signal peptide" evidence="1">
    <location>
        <begin position="1"/>
        <end position="20"/>
    </location>
</feature>
<name>A0A396HRC5_MEDTR</name>
<evidence type="ECO:0000313" key="2">
    <source>
        <dbReference type="EMBL" id="RHN55916.1"/>
    </source>
</evidence>